<feature type="region of interest" description="Disordered" evidence="6">
    <location>
        <begin position="320"/>
        <end position="341"/>
    </location>
</feature>
<keyword evidence="3 7" id="KW-0812">Transmembrane</keyword>
<evidence type="ECO:0000256" key="6">
    <source>
        <dbReference type="SAM" id="MobiDB-lite"/>
    </source>
</evidence>
<evidence type="ECO:0000313" key="8">
    <source>
        <dbReference type="EMBL" id="QDE33449.1"/>
    </source>
</evidence>
<evidence type="ECO:0000256" key="3">
    <source>
        <dbReference type="ARBA" id="ARBA00022692"/>
    </source>
</evidence>
<dbReference type="InterPro" id="IPR010343">
    <property type="entry name" value="ArAE_1"/>
</dbReference>
<gene>
    <name evidence="8" type="ORF">FIV50_00690</name>
</gene>
<feature type="compositionally biased region" description="Low complexity" evidence="6">
    <location>
        <begin position="19"/>
        <end position="37"/>
    </location>
</feature>
<evidence type="ECO:0000313" key="9">
    <source>
        <dbReference type="Proteomes" id="UP000316125"/>
    </source>
</evidence>
<feature type="compositionally biased region" description="Acidic residues" evidence="6">
    <location>
        <begin position="459"/>
        <end position="473"/>
    </location>
</feature>
<feature type="transmembrane region" description="Helical" evidence="7">
    <location>
        <begin position="118"/>
        <end position="137"/>
    </location>
</feature>
<keyword evidence="4 7" id="KW-1133">Transmembrane helix</keyword>
<accession>A0A4Y5YLX2</accession>
<feature type="transmembrane region" description="Helical" evidence="7">
    <location>
        <begin position="174"/>
        <end position="198"/>
    </location>
</feature>
<reference evidence="8 9" key="1">
    <citation type="submission" date="2019-06" db="EMBL/GenBank/DDBJ databases">
        <title>Complete genome of Microbacterium foliorum M2.</title>
        <authorList>
            <person name="Cao G."/>
        </authorList>
    </citation>
    <scope>NUCLEOTIDE SEQUENCE [LARGE SCALE GENOMIC DNA]</scope>
    <source>
        <strain evidence="8 9">M2</strain>
    </source>
</reference>
<feature type="region of interest" description="Disordered" evidence="6">
    <location>
        <begin position="454"/>
        <end position="473"/>
    </location>
</feature>
<evidence type="ECO:0000256" key="4">
    <source>
        <dbReference type="ARBA" id="ARBA00022989"/>
    </source>
</evidence>
<dbReference type="AlphaFoldDB" id="A0A4Y5YLX2"/>
<proteinExistence type="predicted"/>
<dbReference type="OrthoDB" id="3579456at2"/>
<dbReference type="Proteomes" id="UP000316125">
    <property type="component" value="Chromosome"/>
</dbReference>
<dbReference type="Pfam" id="PF06081">
    <property type="entry name" value="ArAE_1"/>
    <property type="match status" value="1"/>
</dbReference>
<feature type="transmembrane region" description="Helical" evidence="7">
    <location>
        <begin position="149"/>
        <end position="167"/>
    </location>
</feature>
<sequence length="473" mass="50398">MRCGGRSSTRALSVSRCGASSPRWCSRASRSSPSARPSPDHSVTTRRRSLLTGRPASARSDRYPPSPPDATGCEHGCRAASVTFRGGRREDAVTNIRTRVRAHRPGIVRSLREAVDPARLLLVAKTALAVGLAWLIAPHTPGVTDEYPYYAPLGALVSMYPTLMGSVRSGLQTLLGLATGIGLAAVVVLTVGPTWWSIPAVVGVGVLVSGTGWFGVGREYVPMAALFVLIVGGQDAEDYSLGYLVQMGVGVAVGFIVNLVIAPAPLTLAAAAKVDAFRTQLSEHLHDIGSAVSDSWPPERQQWANDAASLADTTSELHTALSDADDSRRGNPRAFGRRGETRHIHEELARLDRIAHLIRDISDEVADTIWDRPGGLELDAALPEPLSAACHAVAEVIAQQDPLTPADHRARGEAARAIRLLLATVDDRTIDVRRSMGPGVLAAMQLRRILILSGHREPEEETEGESAAEPEGA</sequence>
<dbReference type="GO" id="GO:0005886">
    <property type="term" value="C:plasma membrane"/>
    <property type="evidence" value="ECO:0007669"/>
    <property type="project" value="UniProtKB-SubCell"/>
</dbReference>
<feature type="transmembrane region" description="Helical" evidence="7">
    <location>
        <begin position="243"/>
        <end position="264"/>
    </location>
</feature>
<evidence type="ECO:0000256" key="2">
    <source>
        <dbReference type="ARBA" id="ARBA00022475"/>
    </source>
</evidence>
<evidence type="ECO:0000256" key="7">
    <source>
        <dbReference type="SAM" id="Phobius"/>
    </source>
</evidence>
<organism evidence="8 9">
    <name type="scientific">Microbacterium foliorum</name>
    <dbReference type="NCBI Taxonomy" id="104336"/>
    <lineage>
        <taxon>Bacteria</taxon>
        <taxon>Bacillati</taxon>
        <taxon>Actinomycetota</taxon>
        <taxon>Actinomycetes</taxon>
        <taxon>Micrococcales</taxon>
        <taxon>Microbacteriaceae</taxon>
        <taxon>Microbacterium</taxon>
    </lineage>
</organism>
<evidence type="ECO:0000256" key="5">
    <source>
        <dbReference type="ARBA" id="ARBA00023136"/>
    </source>
</evidence>
<keyword evidence="2" id="KW-1003">Cell membrane</keyword>
<feature type="compositionally biased region" description="Polar residues" evidence="6">
    <location>
        <begin position="1"/>
        <end position="12"/>
    </location>
</feature>
<comment type="subcellular location">
    <subcellularLocation>
        <location evidence="1">Cell membrane</location>
        <topology evidence="1">Multi-pass membrane protein</topology>
    </subcellularLocation>
</comment>
<dbReference type="EMBL" id="CP041040">
    <property type="protein sequence ID" value="QDE33449.1"/>
    <property type="molecule type" value="Genomic_DNA"/>
</dbReference>
<name>A0A4Y5YLX2_9MICO</name>
<protein>
    <submittedName>
        <fullName evidence="8">FUSC family protein</fullName>
    </submittedName>
</protein>
<evidence type="ECO:0000256" key="1">
    <source>
        <dbReference type="ARBA" id="ARBA00004651"/>
    </source>
</evidence>
<keyword evidence="5 7" id="KW-0472">Membrane</keyword>
<feature type="transmembrane region" description="Helical" evidence="7">
    <location>
        <begin position="210"/>
        <end position="231"/>
    </location>
</feature>
<feature type="region of interest" description="Disordered" evidence="6">
    <location>
        <begin position="1"/>
        <end position="74"/>
    </location>
</feature>